<protein>
    <submittedName>
        <fullName evidence="2">Uncharacterized protein</fullName>
    </submittedName>
</protein>
<proteinExistence type="predicted"/>
<reference evidence="3" key="1">
    <citation type="journal article" date="2019" name="Int. J. Syst. Evol. Microbiol.">
        <title>The Global Catalogue of Microorganisms (GCM) 10K type strain sequencing project: providing services to taxonomists for standard genome sequencing and annotation.</title>
        <authorList>
            <consortium name="The Broad Institute Genomics Platform"/>
            <consortium name="The Broad Institute Genome Sequencing Center for Infectious Disease"/>
            <person name="Wu L."/>
            <person name="Ma J."/>
        </authorList>
    </citation>
    <scope>NUCLEOTIDE SEQUENCE [LARGE SCALE GENOMIC DNA]</scope>
    <source>
        <strain evidence="3">NBRC 108730</strain>
    </source>
</reference>
<organism evidence="2 3">
    <name type="scientific">Angustibacter aerolatus</name>
    <dbReference type="NCBI Taxonomy" id="1162965"/>
    <lineage>
        <taxon>Bacteria</taxon>
        <taxon>Bacillati</taxon>
        <taxon>Actinomycetota</taxon>
        <taxon>Actinomycetes</taxon>
        <taxon>Kineosporiales</taxon>
        <taxon>Kineosporiaceae</taxon>
    </lineage>
</organism>
<comment type="caution">
    <text evidence="2">The sequence shown here is derived from an EMBL/GenBank/DDBJ whole genome shotgun (WGS) entry which is preliminary data.</text>
</comment>
<evidence type="ECO:0000313" key="2">
    <source>
        <dbReference type="EMBL" id="GMA86494.1"/>
    </source>
</evidence>
<dbReference type="Proteomes" id="UP001157017">
    <property type="component" value="Unassembled WGS sequence"/>
</dbReference>
<feature type="compositionally biased region" description="Polar residues" evidence="1">
    <location>
        <begin position="8"/>
        <end position="21"/>
    </location>
</feature>
<evidence type="ECO:0000313" key="3">
    <source>
        <dbReference type="Proteomes" id="UP001157017"/>
    </source>
</evidence>
<name>A0ABQ6JH91_9ACTN</name>
<feature type="compositionally biased region" description="Low complexity" evidence="1">
    <location>
        <begin position="22"/>
        <end position="34"/>
    </location>
</feature>
<accession>A0ABQ6JH91</accession>
<sequence length="105" mass="11010">MPRPVTSAAGTPNRRSAPTSHPTTRPTGSTATTPSYVECTSRRRRWAACCAPSVSACTSSTGSAPGVRTIDSESLRRHAGAVAVQVLLLVQHHALVPVEHVAQAR</sequence>
<dbReference type="EMBL" id="BSUZ01000001">
    <property type="protein sequence ID" value="GMA86494.1"/>
    <property type="molecule type" value="Genomic_DNA"/>
</dbReference>
<evidence type="ECO:0000256" key="1">
    <source>
        <dbReference type="SAM" id="MobiDB-lite"/>
    </source>
</evidence>
<feature type="region of interest" description="Disordered" evidence="1">
    <location>
        <begin position="1"/>
        <end position="36"/>
    </location>
</feature>
<keyword evidence="3" id="KW-1185">Reference proteome</keyword>
<gene>
    <name evidence="2" type="ORF">GCM10025868_17440</name>
</gene>